<dbReference type="EMBL" id="CABFNQ020000763">
    <property type="protein sequence ID" value="CAH0040722.1"/>
    <property type="molecule type" value="Genomic_DNA"/>
</dbReference>
<proteinExistence type="predicted"/>
<reference evidence="1" key="1">
    <citation type="submission" date="2021-10" db="EMBL/GenBank/DDBJ databases">
        <authorList>
            <person name="Piombo E."/>
        </authorList>
    </citation>
    <scope>NUCLEOTIDE SEQUENCE</scope>
</reference>
<protein>
    <submittedName>
        <fullName evidence="1">Uncharacterized protein</fullName>
    </submittedName>
</protein>
<gene>
    <name evidence="1" type="ORF">CRHIZ90672A_00008831</name>
</gene>
<comment type="caution">
    <text evidence="1">The sequence shown here is derived from an EMBL/GenBank/DDBJ whole genome shotgun (WGS) entry which is preliminary data.</text>
</comment>
<sequence length="119" mass="13366">MEQQYLFLQAQWILCHSTDQLILVGSQSLGLEEAVALYGEPEPSLGHEMELNPVPDFDPKSSTSLVTCSLCLRNQASGMSWQRSDCQPEGHLADESFNVCMPCLQNGMWCYDKDHRLVS</sequence>
<keyword evidence="2" id="KW-1185">Reference proteome</keyword>
<evidence type="ECO:0000313" key="2">
    <source>
        <dbReference type="Proteomes" id="UP000696573"/>
    </source>
</evidence>
<evidence type="ECO:0000313" key="1">
    <source>
        <dbReference type="EMBL" id="CAH0040722.1"/>
    </source>
</evidence>
<accession>A0A9N9YTT1</accession>
<dbReference type="Proteomes" id="UP000696573">
    <property type="component" value="Unassembled WGS sequence"/>
</dbReference>
<name>A0A9N9YTT1_9HYPO</name>
<dbReference type="AlphaFoldDB" id="A0A9N9YTT1"/>
<organism evidence="1 2">
    <name type="scientific">Clonostachys rhizophaga</name>
    <dbReference type="NCBI Taxonomy" id="160324"/>
    <lineage>
        <taxon>Eukaryota</taxon>
        <taxon>Fungi</taxon>
        <taxon>Dikarya</taxon>
        <taxon>Ascomycota</taxon>
        <taxon>Pezizomycotina</taxon>
        <taxon>Sordariomycetes</taxon>
        <taxon>Hypocreomycetidae</taxon>
        <taxon>Hypocreales</taxon>
        <taxon>Bionectriaceae</taxon>
        <taxon>Clonostachys</taxon>
    </lineage>
</organism>